<name>A0ABQ3M4E3_9PSEU</name>
<protein>
    <submittedName>
        <fullName evidence="1">Uncharacterized protein</fullName>
    </submittedName>
</protein>
<gene>
    <name evidence="1" type="ORF">GCM10017774_14480</name>
</gene>
<keyword evidence="2" id="KW-1185">Reference proteome</keyword>
<evidence type="ECO:0000313" key="1">
    <source>
        <dbReference type="EMBL" id="GHH32890.1"/>
    </source>
</evidence>
<dbReference type="Proteomes" id="UP000605568">
    <property type="component" value="Unassembled WGS sequence"/>
</dbReference>
<accession>A0ABQ3M4E3</accession>
<sequence length="69" mass="7628">MVWVGGHTAPAGERRVRVTDAHQRDISAKREFVEDVGDVRMRCSGDCEPENGIGHANHSNAWRIAESTV</sequence>
<comment type="caution">
    <text evidence="1">The sequence shown here is derived from an EMBL/GenBank/DDBJ whole genome shotgun (WGS) entry which is preliminary data.</text>
</comment>
<dbReference type="EMBL" id="BNAR01000002">
    <property type="protein sequence ID" value="GHH32890.1"/>
    <property type="molecule type" value="Genomic_DNA"/>
</dbReference>
<proteinExistence type="predicted"/>
<evidence type="ECO:0000313" key="2">
    <source>
        <dbReference type="Proteomes" id="UP000605568"/>
    </source>
</evidence>
<organism evidence="1 2">
    <name type="scientific">Lentzea cavernae</name>
    <dbReference type="NCBI Taxonomy" id="2020703"/>
    <lineage>
        <taxon>Bacteria</taxon>
        <taxon>Bacillati</taxon>
        <taxon>Actinomycetota</taxon>
        <taxon>Actinomycetes</taxon>
        <taxon>Pseudonocardiales</taxon>
        <taxon>Pseudonocardiaceae</taxon>
        <taxon>Lentzea</taxon>
    </lineage>
</organism>
<reference evidence="2" key="1">
    <citation type="journal article" date="2019" name="Int. J. Syst. Evol. Microbiol.">
        <title>The Global Catalogue of Microorganisms (GCM) 10K type strain sequencing project: providing services to taxonomists for standard genome sequencing and annotation.</title>
        <authorList>
            <consortium name="The Broad Institute Genomics Platform"/>
            <consortium name="The Broad Institute Genome Sequencing Center for Infectious Disease"/>
            <person name="Wu L."/>
            <person name="Ma J."/>
        </authorList>
    </citation>
    <scope>NUCLEOTIDE SEQUENCE [LARGE SCALE GENOMIC DNA]</scope>
    <source>
        <strain evidence="2">CGMCC 4.7367</strain>
    </source>
</reference>